<sequence>MTSDTTDTASTVELEAARLLLDRMGLRPEDLLATPRPTRSVPTFAEYIPIVSGAVSTGTRRAYGSYWTRIQQQWGERRLDEPTPTEIKQLVQHIRSNVVIRRNGRGGRSAAEHLIAALRCLYRHAEDDNLIEPNDNPAKKVPKPRRLPSTRRAVADNRLDEINHAAATTGNDPELDTLILRLHTETACRRGGALNLRPQDLDPTQCLIYLREKGETARRQPISPTLMRHLQRHAEQRHAPRDGQLLRYARGKPITTRRYDHLWERLGKHLPWVATQQISIHWLRHTTLTWVERNFGFAVARTYAGHTDSTTDAATTTTYVRATVEEVAKAVAALTNEPHPLA</sequence>
<dbReference type="CDD" id="cd00397">
    <property type="entry name" value="DNA_BRE_C"/>
    <property type="match status" value="1"/>
</dbReference>
<accession>A0ABW3M4E5</accession>
<dbReference type="InterPro" id="IPR013762">
    <property type="entry name" value="Integrase-like_cat_sf"/>
</dbReference>
<dbReference type="PROSITE" id="PS51898">
    <property type="entry name" value="TYR_RECOMBINASE"/>
    <property type="match status" value="1"/>
</dbReference>
<dbReference type="Proteomes" id="UP001597045">
    <property type="component" value="Unassembled WGS sequence"/>
</dbReference>
<evidence type="ECO:0000256" key="2">
    <source>
        <dbReference type="ARBA" id="ARBA00023125"/>
    </source>
</evidence>
<dbReference type="SUPFAM" id="SSF56349">
    <property type="entry name" value="DNA breaking-rejoining enzymes"/>
    <property type="match status" value="1"/>
</dbReference>
<dbReference type="InterPro" id="IPR002104">
    <property type="entry name" value="Integrase_catalytic"/>
</dbReference>
<keyword evidence="3" id="KW-0233">DNA recombination</keyword>
<evidence type="ECO:0000313" key="6">
    <source>
        <dbReference type="Proteomes" id="UP001597045"/>
    </source>
</evidence>
<comment type="similarity">
    <text evidence="1">Belongs to the 'phage' integrase family.</text>
</comment>
<comment type="caution">
    <text evidence="5">The sequence shown here is derived from an EMBL/GenBank/DDBJ whole genome shotgun (WGS) entry which is preliminary data.</text>
</comment>
<evidence type="ECO:0000256" key="1">
    <source>
        <dbReference type="ARBA" id="ARBA00008857"/>
    </source>
</evidence>
<evidence type="ECO:0000313" key="5">
    <source>
        <dbReference type="EMBL" id="MFD1044464.1"/>
    </source>
</evidence>
<reference evidence="6" key="1">
    <citation type="journal article" date="2019" name="Int. J. Syst. Evol. Microbiol.">
        <title>The Global Catalogue of Microorganisms (GCM) 10K type strain sequencing project: providing services to taxonomists for standard genome sequencing and annotation.</title>
        <authorList>
            <consortium name="The Broad Institute Genomics Platform"/>
            <consortium name="The Broad Institute Genome Sequencing Center for Infectious Disease"/>
            <person name="Wu L."/>
            <person name="Ma J."/>
        </authorList>
    </citation>
    <scope>NUCLEOTIDE SEQUENCE [LARGE SCALE GENOMIC DNA]</scope>
    <source>
        <strain evidence="6">JCM 31486</strain>
    </source>
</reference>
<dbReference type="PANTHER" id="PTHR30349">
    <property type="entry name" value="PHAGE INTEGRASE-RELATED"/>
    <property type="match status" value="1"/>
</dbReference>
<dbReference type="InterPro" id="IPR011010">
    <property type="entry name" value="DNA_brk_join_enz"/>
</dbReference>
<proteinExistence type="inferred from homology"/>
<dbReference type="InterPro" id="IPR010998">
    <property type="entry name" value="Integrase_recombinase_N"/>
</dbReference>
<dbReference type="Gene3D" id="1.10.443.10">
    <property type="entry name" value="Intergrase catalytic core"/>
    <property type="match status" value="1"/>
</dbReference>
<evidence type="ECO:0000256" key="3">
    <source>
        <dbReference type="ARBA" id="ARBA00023172"/>
    </source>
</evidence>
<dbReference type="PANTHER" id="PTHR30349:SF41">
    <property type="entry name" value="INTEGRASE_RECOMBINASE PROTEIN MJ0367-RELATED"/>
    <property type="match status" value="1"/>
</dbReference>
<feature type="domain" description="Tyr recombinase" evidence="4">
    <location>
        <begin position="142"/>
        <end position="332"/>
    </location>
</feature>
<keyword evidence="2" id="KW-0238">DNA-binding</keyword>
<organism evidence="5 6">
    <name type="scientific">Kibdelosporangium lantanae</name>
    <dbReference type="NCBI Taxonomy" id="1497396"/>
    <lineage>
        <taxon>Bacteria</taxon>
        <taxon>Bacillati</taxon>
        <taxon>Actinomycetota</taxon>
        <taxon>Actinomycetes</taxon>
        <taxon>Pseudonocardiales</taxon>
        <taxon>Pseudonocardiaceae</taxon>
        <taxon>Kibdelosporangium</taxon>
    </lineage>
</organism>
<dbReference type="InterPro" id="IPR050090">
    <property type="entry name" value="Tyrosine_recombinase_XerCD"/>
</dbReference>
<dbReference type="Gene3D" id="1.10.150.130">
    <property type="match status" value="1"/>
</dbReference>
<dbReference type="Pfam" id="PF00589">
    <property type="entry name" value="Phage_integrase"/>
    <property type="match status" value="1"/>
</dbReference>
<evidence type="ECO:0000259" key="4">
    <source>
        <dbReference type="PROSITE" id="PS51898"/>
    </source>
</evidence>
<gene>
    <name evidence="5" type="ORF">ACFQ1S_02085</name>
</gene>
<protein>
    <submittedName>
        <fullName evidence="5">Tyrosine-type recombinase/integrase</fullName>
    </submittedName>
</protein>
<name>A0ABW3M4E5_9PSEU</name>
<keyword evidence="6" id="KW-1185">Reference proteome</keyword>
<dbReference type="EMBL" id="JBHTIS010000060">
    <property type="protein sequence ID" value="MFD1044464.1"/>
    <property type="molecule type" value="Genomic_DNA"/>
</dbReference>